<protein>
    <submittedName>
        <fullName evidence="2">Uncharacterized protein</fullName>
    </submittedName>
</protein>
<sequence length="337" mass="37802">MSKERRISRFARNPIVSSVLIATSFLSGPAIATATNKEPLQSPDRRMSGAFSSIKTALNQRDSEELFRIEHATYADESFQTVLNEYALRQAKIYGLTLFETQPYFDMLDKASSVNQILSVLNRYTRKLGFKVVIPDEDQIDTDLFTPINPKKIKPKKFKDAVVVFINGISNIPKEVISLSGLKTVNLVRSVDFQKTEGESAAAVSGDPLEMYITVSDLGMDDEIPDHEFGHMIDEKITDPVEGDEDEEYTALNPKWFEYGNHMPHDGVTTTDYGAVDEEEDKATTYEDTIGELEPEVFRSEDAVILAKGLLLLSRIEEYVPGYTAYARSISLLDKES</sequence>
<organism evidence="2 3">
    <name type="scientific">Candidatus Roizmanbacteria bacterium RIFCSPLOWO2_01_FULL_40_42</name>
    <dbReference type="NCBI Taxonomy" id="1802066"/>
    <lineage>
        <taxon>Bacteria</taxon>
        <taxon>Candidatus Roizmaniibacteriota</taxon>
    </lineage>
</organism>
<dbReference type="Proteomes" id="UP000178558">
    <property type="component" value="Unassembled WGS sequence"/>
</dbReference>
<comment type="caution">
    <text evidence="2">The sequence shown here is derived from an EMBL/GenBank/DDBJ whole genome shotgun (WGS) entry which is preliminary data.</text>
</comment>
<evidence type="ECO:0000313" key="3">
    <source>
        <dbReference type="Proteomes" id="UP000178558"/>
    </source>
</evidence>
<reference evidence="2 3" key="1">
    <citation type="journal article" date="2016" name="Nat. Commun.">
        <title>Thousands of microbial genomes shed light on interconnected biogeochemical processes in an aquifer system.</title>
        <authorList>
            <person name="Anantharaman K."/>
            <person name="Brown C.T."/>
            <person name="Hug L.A."/>
            <person name="Sharon I."/>
            <person name="Castelle C.J."/>
            <person name="Probst A.J."/>
            <person name="Thomas B.C."/>
            <person name="Singh A."/>
            <person name="Wilkins M.J."/>
            <person name="Karaoz U."/>
            <person name="Brodie E.L."/>
            <person name="Williams K.H."/>
            <person name="Hubbard S.S."/>
            <person name="Banfield J.F."/>
        </authorList>
    </citation>
    <scope>NUCLEOTIDE SEQUENCE [LARGE SCALE GENOMIC DNA]</scope>
</reference>
<accession>A0A1F7J692</accession>
<evidence type="ECO:0000313" key="2">
    <source>
        <dbReference type="EMBL" id="OGK51132.1"/>
    </source>
</evidence>
<gene>
    <name evidence="2" type="ORF">A3B50_05040</name>
</gene>
<proteinExistence type="predicted"/>
<dbReference type="AlphaFoldDB" id="A0A1F7J692"/>
<name>A0A1F7J692_9BACT</name>
<evidence type="ECO:0000256" key="1">
    <source>
        <dbReference type="SAM" id="SignalP"/>
    </source>
</evidence>
<keyword evidence="1" id="KW-0732">Signal</keyword>
<feature type="signal peptide" evidence="1">
    <location>
        <begin position="1"/>
        <end position="32"/>
    </location>
</feature>
<feature type="chain" id="PRO_5009529412" evidence="1">
    <location>
        <begin position="33"/>
        <end position="337"/>
    </location>
</feature>
<dbReference type="EMBL" id="MGAQ01000005">
    <property type="protein sequence ID" value="OGK51132.1"/>
    <property type="molecule type" value="Genomic_DNA"/>
</dbReference>